<reference evidence="2" key="1">
    <citation type="journal article" date="2019" name="PLoS Negl. Trop. Dis.">
        <title>Revisiting the worldwide diversity of Leptospira species in the environment.</title>
        <authorList>
            <person name="Vincent A.T."/>
            <person name="Schiettekatte O."/>
            <person name="Bourhy P."/>
            <person name="Veyrier F.J."/>
            <person name="Picardeau M."/>
        </authorList>
    </citation>
    <scope>NUCLEOTIDE SEQUENCE [LARGE SCALE GENOMIC DNA]</scope>
    <source>
        <strain evidence="2">201800299</strain>
    </source>
</reference>
<evidence type="ECO:0000313" key="3">
    <source>
        <dbReference type="Proteomes" id="UP000298277"/>
    </source>
</evidence>
<sequence>MKPKNLSTQNPLKEERNTIRGKGKLLFHPAYPKNFSDSSKTNTREKSQKRRKDSSAKKEELSTPEEYSKIRIKEDYIYMIQSLLF</sequence>
<gene>
    <name evidence="2" type="ORF">EHQ17_15765</name>
</gene>
<accession>A0A5F1Y729</accession>
<dbReference type="AlphaFoldDB" id="A0A5F1Y729"/>
<evidence type="ECO:0000313" key="2">
    <source>
        <dbReference type="EMBL" id="TGK29435.1"/>
    </source>
</evidence>
<name>A0A5F1Y729_9LEPT</name>
<dbReference type="Proteomes" id="UP000298277">
    <property type="component" value="Unassembled WGS sequence"/>
</dbReference>
<evidence type="ECO:0000256" key="1">
    <source>
        <dbReference type="SAM" id="MobiDB-lite"/>
    </source>
</evidence>
<dbReference type="RefSeq" id="WP_135591710.1">
    <property type="nucleotide sequence ID" value="NZ_RQEZ01000053.1"/>
</dbReference>
<keyword evidence="3" id="KW-1185">Reference proteome</keyword>
<protein>
    <submittedName>
        <fullName evidence="2">Uncharacterized protein</fullName>
    </submittedName>
</protein>
<proteinExistence type="predicted"/>
<feature type="compositionally biased region" description="Polar residues" evidence="1">
    <location>
        <begin position="1"/>
        <end position="11"/>
    </location>
</feature>
<feature type="region of interest" description="Disordered" evidence="1">
    <location>
        <begin position="1"/>
        <end position="65"/>
    </location>
</feature>
<organism evidence="2 3">
    <name type="scientific">Leptospira gomenensis</name>
    <dbReference type="NCBI Taxonomy" id="2484974"/>
    <lineage>
        <taxon>Bacteria</taxon>
        <taxon>Pseudomonadati</taxon>
        <taxon>Spirochaetota</taxon>
        <taxon>Spirochaetia</taxon>
        <taxon>Leptospirales</taxon>
        <taxon>Leptospiraceae</taxon>
        <taxon>Leptospira</taxon>
    </lineage>
</organism>
<dbReference type="EMBL" id="RQFA01000072">
    <property type="protein sequence ID" value="TGK29435.1"/>
    <property type="molecule type" value="Genomic_DNA"/>
</dbReference>
<feature type="compositionally biased region" description="Basic and acidic residues" evidence="1">
    <location>
        <begin position="53"/>
        <end position="65"/>
    </location>
</feature>
<comment type="caution">
    <text evidence="2">The sequence shown here is derived from an EMBL/GenBank/DDBJ whole genome shotgun (WGS) entry which is preliminary data.</text>
</comment>